<keyword evidence="1" id="KW-1133">Transmembrane helix</keyword>
<keyword evidence="1" id="KW-0472">Membrane</keyword>
<comment type="caution">
    <text evidence="2">The sequence shown here is derived from an EMBL/GenBank/DDBJ whole genome shotgun (WGS) entry which is preliminary data.</text>
</comment>
<dbReference type="EMBL" id="QTJU01000001">
    <property type="protein sequence ID" value="RFM30474.1"/>
    <property type="molecule type" value="Genomic_DNA"/>
</dbReference>
<evidence type="ECO:0000313" key="2">
    <source>
        <dbReference type="EMBL" id="RFM30474.1"/>
    </source>
</evidence>
<feature type="transmembrane region" description="Helical" evidence="1">
    <location>
        <begin position="12"/>
        <end position="45"/>
    </location>
</feature>
<accession>A0A3E1NRK7</accession>
<dbReference type="AlphaFoldDB" id="A0A3E1NRK7"/>
<keyword evidence="3" id="KW-1185">Reference proteome</keyword>
<name>A0A3E1NRK7_9BACT</name>
<gene>
    <name evidence="2" type="ORF">DXN05_05825</name>
</gene>
<evidence type="ECO:0000256" key="1">
    <source>
        <dbReference type="SAM" id="Phobius"/>
    </source>
</evidence>
<dbReference type="OrthoDB" id="672524at2"/>
<dbReference type="Proteomes" id="UP000261284">
    <property type="component" value="Unassembled WGS sequence"/>
</dbReference>
<dbReference type="RefSeq" id="WP_116846229.1">
    <property type="nucleotide sequence ID" value="NZ_QTJU01000001.1"/>
</dbReference>
<feature type="transmembrane region" description="Helical" evidence="1">
    <location>
        <begin position="148"/>
        <end position="169"/>
    </location>
</feature>
<keyword evidence="1" id="KW-0812">Transmembrane</keyword>
<sequence>MEIKITIRQTLNVLLVLSWLLFTGLCIEAGGFIANAIFAIANPGIVTHLWQQVDLSALFQHDHGYFFVVTLLLSIVAVMKAWLFFLIVKMLYKKDLDMALPFSDKVRRFLFLSSYITLVIGLFCWYGVKYTEWLVGKGIKMPDTQYLRLGGADVWLFMAVVLFIIAQIFKRGIEIQSENELTV</sequence>
<feature type="transmembrane region" description="Helical" evidence="1">
    <location>
        <begin position="109"/>
        <end position="128"/>
    </location>
</feature>
<protein>
    <submittedName>
        <fullName evidence="2">DUF2975 domain-containing protein</fullName>
    </submittedName>
</protein>
<evidence type="ECO:0000313" key="3">
    <source>
        <dbReference type="Proteomes" id="UP000261284"/>
    </source>
</evidence>
<reference evidence="2 3" key="1">
    <citation type="submission" date="2018-08" db="EMBL/GenBank/DDBJ databases">
        <title>Chitinophagaceae sp. K23C18032701, a novel bacterium isolated from forest soil.</title>
        <authorList>
            <person name="Wang C."/>
        </authorList>
    </citation>
    <scope>NUCLEOTIDE SEQUENCE [LARGE SCALE GENOMIC DNA]</scope>
    <source>
        <strain evidence="2 3">K23C18032701</strain>
    </source>
</reference>
<feature type="transmembrane region" description="Helical" evidence="1">
    <location>
        <begin position="65"/>
        <end position="88"/>
    </location>
</feature>
<proteinExistence type="predicted"/>
<organism evidence="2 3">
    <name type="scientific">Deminuibacter soli</name>
    <dbReference type="NCBI Taxonomy" id="2291815"/>
    <lineage>
        <taxon>Bacteria</taxon>
        <taxon>Pseudomonadati</taxon>
        <taxon>Bacteroidota</taxon>
        <taxon>Chitinophagia</taxon>
        <taxon>Chitinophagales</taxon>
        <taxon>Chitinophagaceae</taxon>
        <taxon>Deminuibacter</taxon>
    </lineage>
</organism>